<dbReference type="EC" id="2.7.1.148" evidence="2 9"/>
<comment type="function">
    <text evidence="9">Catalyzes the phosphorylation of the position 2 hydroxy group of 4-diphosphocytidyl-2C-methyl-D-erythritol.</text>
</comment>
<proteinExistence type="inferred from homology"/>
<dbReference type="InterPro" id="IPR004424">
    <property type="entry name" value="IspE"/>
</dbReference>
<dbReference type="GO" id="GO:0016114">
    <property type="term" value="P:terpenoid biosynthetic process"/>
    <property type="evidence" value="ECO:0007669"/>
    <property type="project" value="UniProtKB-UniRule"/>
</dbReference>
<dbReference type="HAMAP" id="MF_00061">
    <property type="entry name" value="IspE"/>
    <property type="match status" value="1"/>
</dbReference>
<evidence type="ECO:0000256" key="5">
    <source>
        <dbReference type="ARBA" id="ARBA00022741"/>
    </source>
</evidence>
<dbReference type="NCBIfam" id="NF011202">
    <property type="entry name" value="PRK14608.1"/>
    <property type="match status" value="1"/>
</dbReference>
<name>A0A9D1JF18_9FIRM</name>
<dbReference type="Pfam" id="PF00288">
    <property type="entry name" value="GHMP_kinases_N"/>
    <property type="match status" value="1"/>
</dbReference>
<dbReference type="NCBIfam" id="TIGR00154">
    <property type="entry name" value="ispE"/>
    <property type="match status" value="1"/>
</dbReference>
<keyword evidence="7 9" id="KW-0067">ATP-binding</keyword>
<dbReference type="Gene3D" id="3.30.230.10">
    <property type="match status" value="1"/>
</dbReference>
<feature type="active site" evidence="9">
    <location>
        <position position="8"/>
    </location>
</feature>
<dbReference type="PANTHER" id="PTHR43527:SF2">
    <property type="entry name" value="4-DIPHOSPHOCYTIDYL-2-C-METHYL-D-ERYTHRITOL KINASE, CHLOROPLASTIC"/>
    <property type="match status" value="1"/>
</dbReference>
<evidence type="ECO:0000256" key="9">
    <source>
        <dbReference type="HAMAP-Rule" id="MF_00061"/>
    </source>
</evidence>
<dbReference type="PANTHER" id="PTHR43527">
    <property type="entry name" value="4-DIPHOSPHOCYTIDYL-2-C-METHYL-D-ERYTHRITOL KINASE, CHLOROPLASTIC"/>
    <property type="match status" value="1"/>
</dbReference>
<feature type="binding site" evidence="9">
    <location>
        <begin position="92"/>
        <end position="102"/>
    </location>
    <ligand>
        <name>ATP</name>
        <dbReference type="ChEBI" id="CHEBI:30616"/>
    </ligand>
</feature>
<dbReference type="SUPFAM" id="SSF55060">
    <property type="entry name" value="GHMP Kinase, C-terminal domain"/>
    <property type="match status" value="1"/>
</dbReference>
<keyword evidence="5 9" id="KW-0547">Nucleotide-binding</keyword>
<organism evidence="12 13">
    <name type="scientific">Candidatus Egerieimonas intestinavium</name>
    <dbReference type="NCBI Taxonomy" id="2840777"/>
    <lineage>
        <taxon>Bacteria</taxon>
        <taxon>Bacillati</taxon>
        <taxon>Bacillota</taxon>
        <taxon>Clostridia</taxon>
        <taxon>Lachnospirales</taxon>
        <taxon>Lachnospiraceae</taxon>
        <taxon>Lachnospiraceae incertae sedis</taxon>
        <taxon>Candidatus Egerieimonas</taxon>
    </lineage>
</organism>
<dbReference type="AlphaFoldDB" id="A0A9D1JF18"/>
<evidence type="ECO:0000256" key="8">
    <source>
        <dbReference type="ARBA" id="ARBA00032554"/>
    </source>
</evidence>
<accession>A0A9D1JF18</accession>
<dbReference type="InterPro" id="IPR014721">
    <property type="entry name" value="Ribsml_uS5_D2-typ_fold_subgr"/>
</dbReference>
<evidence type="ECO:0000256" key="4">
    <source>
        <dbReference type="ARBA" id="ARBA00022679"/>
    </source>
</evidence>
<evidence type="ECO:0000256" key="7">
    <source>
        <dbReference type="ARBA" id="ARBA00022840"/>
    </source>
</evidence>
<evidence type="ECO:0000256" key="1">
    <source>
        <dbReference type="ARBA" id="ARBA00009684"/>
    </source>
</evidence>
<dbReference type="PIRSF" id="PIRSF010376">
    <property type="entry name" value="IspE"/>
    <property type="match status" value="1"/>
</dbReference>
<feature type="active site" evidence="9">
    <location>
        <position position="134"/>
    </location>
</feature>
<reference evidence="12" key="1">
    <citation type="submission" date="2020-10" db="EMBL/GenBank/DDBJ databases">
        <authorList>
            <person name="Gilroy R."/>
        </authorList>
    </citation>
    <scope>NUCLEOTIDE SEQUENCE</scope>
    <source>
        <strain evidence="12">ChiSxjej1B13-7041</strain>
    </source>
</reference>
<evidence type="ECO:0000313" key="12">
    <source>
        <dbReference type="EMBL" id="HIR92484.1"/>
    </source>
</evidence>
<dbReference type="Pfam" id="PF08544">
    <property type="entry name" value="GHMP_kinases_C"/>
    <property type="match status" value="1"/>
</dbReference>
<evidence type="ECO:0000256" key="2">
    <source>
        <dbReference type="ARBA" id="ARBA00012052"/>
    </source>
</evidence>
<keyword evidence="4 9" id="KW-0808">Transferase</keyword>
<keyword evidence="6 9" id="KW-0418">Kinase</keyword>
<feature type="domain" description="GHMP kinase C-terminal" evidence="11">
    <location>
        <begin position="197"/>
        <end position="269"/>
    </location>
</feature>
<dbReference type="Proteomes" id="UP000886841">
    <property type="component" value="Unassembled WGS sequence"/>
</dbReference>
<dbReference type="Gene3D" id="3.30.70.890">
    <property type="entry name" value="GHMP kinase, C-terminal domain"/>
    <property type="match status" value="1"/>
</dbReference>
<evidence type="ECO:0000313" key="13">
    <source>
        <dbReference type="Proteomes" id="UP000886841"/>
    </source>
</evidence>
<reference evidence="12" key="2">
    <citation type="journal article" date="2021" name="PeerJ">
        <title>Extensive microbial diversity within the chicken gut microbiome revealed by metagenomics and culture.</title>
        <authorList>
            <person name="Gilroy R."/>
            <person name="Ravi A."/>
            <person name="Getino M."/>
            <person name="Pursley I."/>
            <person name="Horton D.L."/>
            <person name="Alikhan N.F."/>
            <person name="Baker D."/>
            <person name="Gharbi K."/>
            <person name="Hall N."/>
            <person name="Watson M."/>
            <person name="Adriaenssens E.M."/>
            <person name="Foster-Nyarko E."/>
            <person name="Jarju S."/>
            <person name="Secka A."/>
            <person name="Antonio M."/>
            <person name="Oren A."/>
            <person name="Chaudhuri R.R."/>
            <person name="La Ragione R."/>
            <person name="Hildebrand F."/>
            <person name="Pallen M.J."/>
        </authorList>
    </citation>
    <scope>NUCLEOTIDE SEQUENCE</scope>
    <source>
        <strain evidence="12">ChiSxjej1B13-7041</strain>
    </source>
</reference>
<comment type="catalytic activity">
    <reaction evidence="9">
        <text>4-CDP-2-C-methyl-D-erythritol + ATP = 4-CDP-2-C-methyl-D-erythritol 2-phosphate + ADP + H(+)</text>
        <dbReference type="Rhea" id="RHEA:18437"/>
        <dbReference type="ChEBI" id="CHEBI:15378"/>
        <dbReference type="ChEBI" id="CHEBI:30616"/>
        <dbReference type="ChEBI" id="CHEBI:57823"/>
        <dbReference type="ChEBI" id="CHEBI:57919"/>
        <dbReference type="ChEBI" id="CHEBI:456216"/>
        <dbReference type="EC" id="2.7.1.148"/>
    </reaction>
</comment>
<dbReference type="InterPro" id="IPR013750">
    <property type="entry name" value="GHMP_kinase_C_dom"/>
</dbReference>
<dbReference type="EMBL" id="DVHU01000031">
    <property type="protein sequence ID" value="HIR92484.1"/>
    <property type="molecule type" value="Genomic_DNA"/>
</dbReference>
<sequence length="292" mass="32117">MRLRALAKINLGLDVLRKREDGYHEVRMVMQTIRMYDQLELKRSSRAGIRLQTNRPYLPTGDGNLVYRAAQLLMEEFQVKDGLDIRLEKFIPVAAGMAGGSSDAAAAMVGVNRIFHLGLSQEELMERGVKIGADVPYCILRGTALAEGIGEKLTPLPPMPDCWILIGKPGISVSTRFVYGNLKANELEEHPDMDGLLQGLQAGDLKSMCVSMGNVLETVTIPAYPVIRQIKEQMLQAGAIQALMSGSGPTVFGIFDDYTKAKEACFRLRRGRLAKQVFLTTPYNKGGGTNDK</sequence>
<evidence type="ECO:0000256" key="6">
    <source>
        <dbReference type="ARBA" id="ARBA00022777"/>
    </source>
</evidence>
<dbReference type="GO" id="GO:0019288">
    <property type="term" value="P:isopentenyl diphosphate biosynthetic process, methylerythritol 4-phosphate pathway"/>
    <property type="evidence" value="ECO:0007669"/>
    <property type="project" value="UniProtKB-UniRule"/>
</dbReference>
<feature type="domain" description="GHMP kinase N-terminal" evidence="10">
    <location>
        <begin position="64"/>
        <end position="142"/>
    </location>
</feature>
<evidence type="ECO:0000259" key="11">
    <source>
        <dbReference type="Pfam" id="PF08544"/>
    </source>
</evidence>
<dbReference type="InterPro" id="IPR036554">
    <property type="entry name" value="GHMP_kinase_C_sf"/>
</dbReference>
<dbReference type="SUPFAM" id="SSF54211">
    <property type="entry name" value="Ribosomal protein S5 domain 2-like"/>
    <property type="match status" value="1"/>
</dbReference>
<dbReference type="InterPro" id="IPR006204">
    <property type="entry name" value="GHMP_kinase_N_dom"/>
</dbReference>
<comment type="caution">
    <text evidence="12">The sequence shown here is derived from an EMBL/GenBank/DDBJ whole genome shotgun (WGS) entry which is preliminary data.</text>
</comment>
<dbReference type="GO" id="GO:0050515">
    <property type="term" value="F:4-(cytidine 5'-diphospho)-2-C-methyl-D-erythritol kinase activity"/>
    <property type="evidence" value="ECO:0007669"/>
    <property type="project" value="UniProtKB-UniRule"/>
</dbReference>
<evidence type="ECO:0000259" key="10">
    <source>
        <dbReference type="Pfam" id="PF00288"/>
    </source>
</evidence>
<protein>
    <recommendedName>
        <fullName evidence="3 9">4-diphosphocytidyl-2-C-methyl-D-erythritol kinase</fullName>
        <shortName evidence="9">CMK</shortName>
        <ecNumber evidence="2 9">2.7.1.148</ecNumber>
    </recommendedName>
    <alternativeName>
        <fullName evidence="8 9">4-(cytidine-5'-diphospho)-2-C-methyl-D-erythritol kinase</fullName>
    </alternativeName>
</protein>
<comment type="pathway">
    <text evidence="9">Isoprenoid biosynthesis; isopentenyl diphosphate biosynthesis via DXP pathway; isopentenyl diphosphate from 1-deoxy-D-xylulose 5-phosphate: step 3/6.</text>
</comment>
<evidence type="ECO:0000256" key="3">
    <source>
        <dbReference type="ARBA" id="ARBA00017473"/>
    </source>
</evidence>
<keyword evidence="9" id="KW-0414">Isoprene biosynthesis</keyword>
<comment type="similarity">
    <text evidence="1 9">Belongs to the GHMP kinase family. IspE subfamily.</text>
</comment>
<dbReference type="InterPro" id="IPR020568">
    <property type="entry name" value="Ribosomal_Su5_D2-typ_SF"/>
</dbReference>
<gene>
    <name evidence="9" type="primary">ispE</name>
    <name evidence="12" type="ORF">IAB98_03550</name>
</gene>
<dbReference type="GO" id="GO:0005524">
    <property type="term" value="F:ATP binding"/>
    <property type="evidence" value="ECO:0007669"/>
    <property type="project" value="UniProtKB-UniRule"/>
</dbReference>